<name>A0ABZ0Z3M6_9CAUD</name>
<evidence type="ECO:0000313" key="1">
    <source>
        <dbReference type="EMBL" id="WQJ51579.1"/>
    </source>
</evidence>
<accession>A0ABZ0Z3M6</accession>
<organism evidence="1 2">
    <name type="scientific">phage Lak_Megaphage_RVC_AP3_GC26</name>
    <dbReference type="NCBI Taxonomy" id="3109225"/>
    <lineage>
        <taxon>Viruses</taxon>
        <taxon>Duplodnaviria</taxon>
        <taxon>Heunggongvirae</taxon>
        <taxon>Uroviricota</taxon>
        <taxon>Caudoviricetes</taxon>
        <taxon>Caudoviricetes code 15 clade</taxon>
    </lineage>
</organism>
<dbReference type="Gene3D" id="3.40.50.450">
    <property type="match status" value="2"/>
</dbReference>
<proteinExistence type="predicted"/>
<dbReference type="PANTHER" id="PTHR36300:SF1">
    <property type="entry name" value="RAW, ISOFORM A"/>
    <property type="match status" value="1"/>
</dbReference>
<dbReference type="EMBL" id="OR769219">
    <property type="protein sequence ID" value="WQJ51579.1"/>
    <property type="molecule type" value="Genomic_DNA"/>
</dbReference>
<evidence type="ECO:0008006" key="3">
    <source>
        <dbReference type="Google" id="ProtNLM"/>
    </source>
</evidence>
<keyword evidence="2" id="KW-1185">Reference proteome</keyword>
<dbReference type="PANTHER" id="PTHR36300">
    <property type="entry name" value="RAW, ISOFORM A"/>
    <property type="match status" value="1"/>
</dbReference>
<dbReference type="SUPFAM" id="SSF52309">
    <property type="entry name" value="N-(deoxy)ribosyltransferase-like"/>
    <property type="match status" value="1"/>
</dbReference>
<dbReference type="Proteomes" id="UP001348805">
    <property type="component" value="Segment"/>
</dbReference>
<evidence type="ECO:0000313" key="2">
    <source>
        <dbReference type="Proteomes" id="UP001348805"/>
    </source>
</evidence>
<dbReference type="InterPro" id="IPR039470">
    <property type="entry name" value="Nuc_deoxyri_tr2"/>
</dbReference>
<dbReference type="Pfam" id="PF15891">
    <property type="entry name" value="Nuc_deoxyri_tr2"/>
    <property type="match status" value="2"/>
</dbReference>
<sequence>MEKYNVFLGGTCAESTWREQLMPMLDKFNITYFNPVVDDWTEDCQVIENWHKENDDYNLFVITKEMQGCFSIAEVVDLSNKKPSQTLFCVLYDGMEKFQVKSLKATVELVQKNGGIVLNTLEEIADYLNGKINETTNDDMFEYKNIFEIKPDSKEQNIPSNFYYVPKIFLAGTIDMGNSVDWQTYLCKVLDEYNKKCVIFNPRRNIWPDNNSDEFSYQVNWELDHLEESDIIVMNILGTSKSPITLMELGLFARTKKLVVICEKDFYRYGNVEITCKRYSVPLYNNLEEYLTNNIK</sequence>
<reference evidence="1 2" key="1">
    <citation type="submission" date="2023-11" db="EMBL/GenBank/DDBJ databases">
        <authorList>
            <person name="Cook R."/>
            <person name="Crisci M."/>
            <person name="Pye H."/>
            <person name="Adriaenssens E."/>
            <person name="Santini J."/>
        </authorList>
    </citation>
    <scope>NUCLEOTIDE SEQUENCE [LARGE SCALE GENOMIC DNA]</scope>
    <source>
        <strain evidence="1">Lak_Megaphage_RVC_AP3_GC26</strain>
    </source>
</reference>
<protein>
    <recommendedName>
        <fullName evidence="3">Nucleoside 2-deoxyribosyltransferase</fullName>
    </recommendedName>
</protein>